<dbReference type="EMBL" id="CP063989">
    <property type="protein sequence ID" value="QPL04416.1"/>
    <property type="molecule type" value="Genomic_DNA"/>
</dbReference>
<feature type="region of interest" description="Disordered" evidence="1">
    <location>
        <begin position="1"/>
        <end position="20"/>
    </location>
</feature>
<accession>A0A7T0PUQ0</accession>
<evidence type="ECO:0000259" key="2">
    <source>
        <dbReference type="PROSITE" id="PS50980"/>
    </source>
</evidence>
<dbReference type="Pfam" id="PF01039">
    <property type="entry name" value="Carboxyl_trans"/>
    <property type="match status" value="1"/>
</dbReference>
<feature type="domain" description="CoA carboxyltransferase C-terminal" evidence="3">
    <location>
        <begin position="289"/>
        <end position="549"/>
    </location>
</feature>
<dbReference type="PRINTS" id="PR01070">
    <property type="entry name" value="ACCCTRFRASEB"/>
</dbReference>
<evidence type="ECO:0000256" key="1">
    <source>
        <dbReference type="SAM" id="MobiDB-lite"/>
    </source>
</evidence>
<dbReference type="InterPro" id="IPR029045">
    <property type="entry name" value="ClpP/crotonase-like_dom_sf"/>
</dbReference>
<dbReference type="KEGG" id="arep:ID810_06120"/>
<dbReference type="PROSITE" id="PS50980">
    <property type="entry name" value="COA_CT_NTER"/>
    <property type="match status" value="1"/>
</dbReference>
<dbReference type="SUPFAM" id="SSF52096">
    <property type="entry name" value="ClpP/crotonase"/>
    <property type="match status" value="2"/>
</dbReference>
<dbReference type="GO" id="GO:0004658">
    <property type="term" value="F:propionyl-CoA carboxylase activity"/>
    <property type="evidence" value="ECO:0007669"/>
    <property type="project" value="TreeGrafter"/>
</dbReference>
<dbReference type="PROSITE" id="PS50989">
    <property type="entry name" value="COA_CT_CTER"/>
    <property type="match status" value="1"/>
</dbReference>
<dbReference type="InterPro" id="IPR000438">
    <property type="entry name" value="Acetyl_CoA_COase_Trfase_b_su"/>
</dbReference>
<dbReference type="PANTHER" id="PTHR43842">
    <property type="entry name" value="PROPIONYL-COA CARBOXYLASE BETA CHAIN"/>
    <property type="match status" value="1"/>
</dbReference>
<protein>
    <submittedName>
        <fullName evidence="4">Acyl-CoA carboxylase subunit beta</fullName>
    </submittedName>
</protein>
<name>A0A7T0PUQ0_9ACTO</name>
<dbReference type="GO" id="GO:0006633">
    <property type="term" value="P:fatty acid biosynthetic process"/>
    <property type="evidence" value="ECO:0007669"/>
    <property type="project" value="InterPro"/>
</dbReference>
<dbReference type="InterPro" id="IPR051047">
    <property type="entry name" value="AccD/PCCB"/>
</dbReference>
<dbReference type="PANTHER" id="PTHR43842:SF2">
    <property type="entry name" value="PROPIONYL-COA CARBOXYLASE BETA CHAIN, MITOCHONDRIAL"/>
    <property type="match status" value="1"/>
</dbReference>
<feature type="domain" description="CoA carboxyltransferase N-terminal" evidence="2">
    <location>
        <begin position="36"/>
        <end position="286"/>
    </location>
</feature>
<dbReference type="InterPro" id="IPR011763">
    <property type="entry name" value="COA_CT_C"/>
</dbReference>
<evidence type="ECO:0000313" key="5">
    <source>
        <dbReference type="Proteomes" id="UP000594637"/>
    </source>
</evidence>
<dbReference type="AlphaFoldDB" id="A0A7T0PUQ0"/>
<sequence length="555" mass="57887">MTTTATPGTPSTPGTMPTTTVPTIVGSLPLEQTMAGSPVTESFRHSAERIARAAEDKAAARQHAKGKQTARERIDALLDPSTFLEIGRYTGSGSGQRARPSGVVTGFGQIDGRQVAVYSQDFSVSGGALGTVEGDKIVGLLDDALRLQIPVIGLIDSGGAKIQEGVAALRQYGRIFNRTCAASGLVPQISVILGPCAGGAVYSPALTDFVIATREASHMFVTGPDVVRAVTGERISAEDLGGADIHGSVTGVVHYVAEDEADALAQVRTLLAYLPSCAAQEAPRYAYDDADRVQDSLSAAGVGALVPASTRQAYDVVDVVSALVDHGELVQVQEDFAANVVIGFACFEGRPVGVVANQPMVDAGTLDVDASEKLARFVRFCDAFGLPVVTFVDVPGYRPGAEQEHAGIIRRGAKVINAYATATVPLVTVVLRKAYGGAYIVMGSKAIGADLNFAWPGAEIAVLGAAGAVGIIHRRDLARVRDEQGEQTAAAEQERLIREYEDSVINPDRAVAIGEIDAVIAPEDTRTVIVDSLAALAAKRDAAHADGKKHDNGPL</sequence>
<keyword evidence="5" id="KW-1185">Reference proteome</keyword>
<proteinExistence type="predicted"/>
<evidence type="ECO:0000313" key="4">
    <source>
        <dbReference type="EMBL" id="QPL04416.1"/>
    </source>
</evidence>
<dbReference type="Proteomes" id="UP000594637">
    <property type="component" value="Chromosome"/>
</dbReference>
<dbReference type="GO" id="GO:0009317">
    <property type="term" value="C:acetyl-CoA carboxylase complex"/>
    <property type="evidence" value="ECO:0007669"/>
    <property type="project" value="InterPro"/>
</dbReference>
<dbReference type="Gene3D" id="3.90.226.10">
    <property type="entry name" value="2-enoyl-CoA Hydratase, Chain A, domain 1"/>
    <property type="match status" value="2"/>
</dbReference>
<dbReference type="InterPro" id="IPR011762">
    <property type="entry name" value="COA_CT_N"/>
</dbReference>
<gene>
    <name evidence="4" type="ORF">ID810_06120</name>
</gene>
<dbReference type="GO" id="GO:0003989">
    <property type="term" value="F:acetyl-CoA carboxylase activity"/>
    <property type="evidence" value="ECO:0007669"/>
    <property type="project" value="InterPro"/>
</dbReference>
<dbReference type="InterPro" id="IPR034733">
    <property type="entry name" value="AcCoA_carboxyl_beta"/>
</dbReference>
<reference evidence="4 5" key="1">
    <citation type="submission" date="2020-11" db="EMBL/GenBank/DDBJ databases">
        <title>Actinomyces sp. ZJ750.</title>
        <authorList>
            <person name="Zhou J."/>
        </authorList>
    </citation>
    <scope>NUCLEOTIDE SEQUENCE [LARGE SCALE GENOMIC DNA]</scope>
    <source>
        <strain evidence="4 5">ZJ750</strain>
    </source>
</reference>
<evidence type="ECO:0000259" key="3">
    <source>
        <dbReference type="PROSITE" id="PS50989"/>
    </source>
</evidence>
<organism evidence="4 5">
    <name type="scientific">Actinomyces respiraculi</name>
    <dbReference type="NCBI Taxonomy" id="2744574"/>
    <lineage>
        <taxon>Bacteria</taxon>
        <taxon>Bacillati</taxon>
        <taxon>Actinomycetota</taxon>
        <taxon>Actinomycetes</taxon>
        <taxon>Actinomycetales</taxon>
        <taxon>Actinomycetaceae</taxon>
        <taxon>Actinomyces</taxon>
    </lineage>
</organism>